<keyword evidence="1" id="KW-0732">Signal</keyword>
<dbReference type="Proteomes" id="UP000003781">
    <property type="component" value="Unassembled WGS sequence"/>
</dbReference>
<dbReference type="InterPro" id="IPR013424">
    <property type="entry name" value="Ice-binding_C"/>
</dbReference>
<dbReference type="EC" id="2.1.2.11" evidence="2"/>
<protein>
    <submittedName>
        <fullName evidence="2">3-methyl-2-oxobutanoate hydroxymethyltransferase</fullName>
        <ecNumber evidence="2">2.1.2.11</ecNumber>
    </submittedName>
</protein>
<evidence type="ECO:0000256" key="1">
    <source>
        <dbReference type="SAM" id="SignalP"/>
    </source>
</evidence>
<keyword evidence="2" id="KW-0489">Methyltransferase</keyword>
<feature type="signal peptide" evidence="1">
    <location>
        <begin position="1"/>
        <end position="29"/>
    </location>
</feature>
<gene>
    <name evidence="2" type="primary">panB</name>
    <name evidence="2" type="ORF">CY0110_29559</name>
</gene>
<dbReference type="InterPro" id="IPR026374">
    <property type="entry name" value="Cyano_PEP"/>
</dbReference>
<name>A3INK7_9CHRO</name>
<dbReference type="NCBIfam" id="TIGR02595">
    <property type="entry name" value="PEP_CTERM"/>
    <property type="match status" value="1"/>
</dbReference>
<feature type="chain" id="PRO_5002653767" evidence="1">
    <location>
        <begin position="30"/>
        <end position="238"/>
    </location>
</feature>
<dbReference type="RefSeq" id="WP_008274977.1">
    <property type="nucleotide sequence ID" value="NZ_AAXW01000010.1"/>
</dbReference>
<dbReference type="GO" id="GO:0032259">
    <property type="term" value="P:methylation"/>
    <property type="evidence" value="ECO:0007669"/>
    <property type="project" value="UniProtKB-KW"/>
</dbReference>
<evidence type="ECO:0000313" key="3">
    <source>
        <dbReference type="Proteomes" id="UP000003781"/>
    </source>
</evidence>
<keyword evidence="3" id="KW-1185">Reference proteome</keyword>
<dbReference type="AlphaFoldDB" id="A3INK7"/>
<dbReference type="NCBIfam" id="TIGR04155">
    <property type="entry name" value="cyano_PEP"/>
    <property type="match status" value="1"/>
</dbReference>
<dbReference type="GO" id="GO:0008168">
    <property type="term" value="F:methyltransferase activity"/>
    <property type="evidence" value="ECO:0007669"/>
    <property type="project" value="UniProtKB-KW"/>
</dbReference>
<reference evidence="2 3" key="1">
    <citation type="submission" date="2007-03" db="EMBL/GenBank/DDBJ databases">
        <authorList>
            <person name="Stal L."/>
            <person name="Ferriera S."/>
            <person name="Johnson J."/>
            <person name="Kravitz S."/>
            <person name="Beeson K."/>
            <person name="Sutton G."/>
            <person name="Rogers Y.-H."/>
            <person name="Friedman R."/>
            <person name="Frazier M."/>
            <person name="Venter J.C."/>
        </authorList>
    </citation>
    <scope>NUCLEOTIDE SEQUENCE [LARGE SCALE GENOMIC DNA]</scope>
    <source>
        <strain evidence="2 3">CCY0110</strain>
    </source>
</reference>
<comment type="caution">
    <text evidence="2">The sequence shown here is derived from an EMBL/GenBank/DDBJ whole genome shotgun (WGS) entry which is preliminary data.</text>
</comment>
<keyword evidence="2" id="KW-0808">Transferase</keyword>
<accession>A3INK7</accession>
<sequence length="238" mass="25633">MMNLSKAAIASGSVLVTGLLGITAQSASASTITNDSVVGTQYEILSVTEGELIQSGQFVTTFEENYAEDNLIPYLDGDTAIVDTDIPGGPNYFDKTITITQSDIDIIGNGDQYGWRFLVENNTPYDWTDYHFEFEEGTLETLGIDTIFVNSDPAANVMVMGDDVWLTNLDVQTGGSLVDLLEVQFFFGAGADAVPDETYGVRQIATTDVPVSTPEPGTILGLGLLGFGALYKRKLNQK</sequence>
<proteinExistence type="predicted"/>
<dbReference type="EMBL" id="AAXW01000010">
    <property type="protein sequence ID" value="EAZ91905.1"/>
    <property type="molecule type" value="Genomic_DNA"/>
</dbReference>
<dbReference type="GO" id="GO:0003864">
    <property type="term" value="F:3-methyl-2-oxobutanoate hydroxymethyltransferase activity"/>
    <property type="evidence" value="ECO:0007669"/>
    <property type="project" value="UniProtKB-EC"/>
</dbReference>
<organism evidence="2 3">
    <name type="scientific">Crocosphaera chwakensis CCY0110</name>
    <dbReference type="NCBI Taxonomy" id="391612"/>
    <lineage>
        <taxon>Bacteria</taxon>
        <taxon>Bacillati</taxon>
        <taxon>Cyanobacteriota</taxon>
        <taxon>Cyanophyceae</taxon>
        <taxon>Oscillatoriophycideae</taxon>
        <taxon>Chroococcales</taxon>
        <taxon>Aphanothecaceae</taxon>
        <taxon>Crocosphaera</taxon>
        <taxon>Crocosphaera chwakensis</taxon>
    </lineage>
</organism>
<evidence type="ECO:0000313" key="2">
    <source>
        <dbReference type="EMBL" id="EAZ91905.1"/>
    </source>
</evidence>